<proteinExistence type="predicted"/>
<reference evidence="1" key="1">
    <citation type="journal article" date="2020" name="Nature">
        <title>Giant virus diversity and host interactions through global metagenomics.</title>
        <authorList>
            <person name="Schulz F."/>
            <person name="Roux S."/>
            <person name="Paez-Espino D."/>
            <person name="Jungbluth S."/>
            <person name="Walsh D.A."/>
            <person name="Denef V.J."/>
            <person name="McMahon K.D."/>
            <person name="Konstantinidis K.T."/>
            <person name="Eloe-Fadrosh E.A."/>
            <person name="Kyrpides N.C."/>
            <person name="Woyke T."/>
        </authorList>
    </citation>
    <scope>NUCLEOTIDE SEQUENCE</scope>
    <source>
        <strain evidence="1">GVMAG-M-3300023179-150</strain>
    </source>
</reference>
<protein>
    <submittedName>
        <fullName evidence="1">Uncharacterized protein</fullName>
    </submittedName>
</protein>
<organism evidence="1">
    <name type="scientific">viral metagenome</name>
    <dbReference type="NCBI Taxonomy" id="1070528"/>
    <lineage>
        <taxon>unclassified sequences</taxon>
        <taxon>metagenomes</taxon>
        <taxon>organismal metagenomes</taxon>
    </lineage>
</organism>
<name>A0A6C0E6G8_9ZZZZ</name>
<sequence>MDTLILCLILLIGIYICFNSFYQIEKFEMKMLPRAEIDPKLYLDNDIAKHLEKSIADLDAISPYKNINVNKIAELTSKELGLNSLEDANFKAKYDTQSKMIKDIGAELEVIKKHPTIANVRSPQIKSIKSLDNSQPINLIPLDNNKHMISLNGQCLFNNPQSKTMVVPCNQDDPNQFFDLKLVTNKNDYINHVDTLGSYYNEGINGGIKYPFHLVKSVTGGNCMESDKSMISFRPCSMTKKQQWKGFTEHQKCLG</sequence>
<accession>A0A6C0E6G8</accession>
<dbReference type="EMBL" id="MN739747">
    <property type="protein sequence ID" value="QHT24654.1"/>
    <property type="molecule type" value="Genomic_DNA"/>
</dbReference>
<evidence type="ECO:0000313" key="1">
    <source>
        <dbReference type="EMBL" id="QHT24654.1"/>
    </source>
</evidence>
<dbReference type="AlphaFoldDB" id="A0A6C0E6G8"/>